<keyword evidence="1" id="KW-0547">Nucleotide-binding</keyword>
<evidence type="ECO:0000256" key="3">
    <source>
        <dbReference type="ARBA" id="ARBA00023134"/>
    </source>
</evidence>
<dbReference type="Gene3D" id="3.30.70.870">
    <property type="entry name" value="Elongation Factor G (Translational Gtpase), domain 3"/>
    <property type="match status" value="1"/>
</dbReference>
<dbReference type="PANTHER" id="PTHR43261:SF1">
    <property type="entry name" value="RIBOSOME-RELEASING FACTOR 2, MITOCHONDRIAL"/>
    <property type="match status" value="1"/>
</dbReference>
<gene>
    <name evidence="6" type="ORF">OKJ99_40685</name>
</gene>
<dbReference type="NCBIfam" id="TIGR00231">
    <property type="entry name" value="small_GTP"/>
    <property type="match status" value="1"/>
</dbReference>
<dbReference type="Proteomes" id="UP001354931">
    <property type="component" value="Unassembled WGS sequence"/>
</dbReference>
<dbReference type="InterPro" id="IPR000640">
    <property type="entry name" value="EFG_V-like"/>
</dbReference>
<dbReference type="EMBL" id="JAOZYC010000199">
    <property type="protein sequence ID" value="MEB8343818.1"/>
    <property type="molecule type" value="Genomic_DNA"/>
</dbReference>
<dbReference type="PROSITE" id="PS51722">
    <property type="entry name" value="G_TR_2"/>
    <property type="match status" value="1"/>
</dbReference>
<proteinExistence type="predicted"/>
<evidence type="ECO:0000313" key="7">
    <source>
        <dbReference type="Proteomes" id="UP001354931"/>
    </source>
</evidence>
<dbReference type="InterPro" id="IPR014721">
    <property type="entry name" value="Ribsml_uS5_D2-typ_fold_subgr"/>
</dbReference>
<organism evidence="6 7">
    <name type="scientific">Streptomyces endophyticus</name>
    <dbReference type="NCBI Taxonomy" id="714166"/>
    <lineage>
        <taxon>Bacteria</taxon>
        <taxon>Bacillati</taxon>
        <taxon>Actinomycetota</taxon>
        <taxon>Actinomycetes</taxon>
        <taxon>Kitasatosporales</taxon>
        <taxon>Streptomycetaceae</taxon>
        <taxon>Streptomyces</taxon>
    </lineage>
</organism>
<dbReference type="Gene3D" id="3.30.230.10">
    <property type="match status" value="1"/>
</dbReference>
<dbReference type="Pfam" id="PF00009">
    <property type="entry name" value="GTP_EFTU"/>
    <property type="match status" value="1"/>
</dbReference>
<keyword evidence="7" id="KW-1185">Reference proteome</keyword>
<dbReference type="Pfam" id="PF00679">
    <property type="entry name" value="EFG_C"/>
    <property type="match status" value="1"/>
</dbReference>
<protein>
    <submittedName>
        <fullName evidence="6">TetM/TetW/TetO/TetS family tetracycline resistance ribosomal protection protein</fullName>
    </submittedName>
</protein>
<dbReference type="Gene3D" id="3.40.50.300">
    <property type="entry name" value="P-loop containing nucleotide triphosphate hydrolases"/>
    <property type="match status" value="1"/>
</dbReference>
<evidence type="ECO:0000256" key="2">
    <source>
        <dbReference type="ARBA" id="ARBA00022917"/>
    </source>
</evidence>
<dbReference type="PRINTS" id="PR01037">
    <property type="entry name" value="TCRTETOQM"/>
</dbReference>
<evidence type="ECO:0000259" key="5">
    <source>
        <dbReference type="PROSITE" id="PS51722"/>
    </source>
</evidence>
<dbReference type="SUPFAM" id="SSF54980">
    <property type="entry name" value="EF-G C-terminal domain-like"/>
    <property type="match status" value="2"/>
</dbReference>
<feature type="region of interest" description="Disordered" evidence="4">
    <location>
        <begin position="640"/>
        <end position="664"/>
    </location>
</feature>
<dbReference type="PROSITE" id="PS00301">
    <property type="entry name" value="G_TR_1"/>
    <property type="match status" value="1"/>
</dbReference>
<dbReference type="PRINTS" id="PR00315">
    <property type="entry name" value="ELONGATNFCT"/>
</dbReference>
<dbReference type="SUPFAM" id="SSF52540">
    <property type="entry name" value="P-loop containing nucleoside triphosphate hydrolases"/>
    <property type="match status" value="1"/>
</dbReference>
<comment type="caution">
    <text evidence="6">The sequence shown here is derived from an EMBL/GenBank/DDBJ whole genome shotgun (WGS) entry which is preliminary data.</text>
</comment>
<dbReference type="InterPro" id="IPR005225">
    <property type="entry name" value="Small_GTP-bd"/>
</dbReference>
<dbReference type="InterPro" id="IPR027417">
    <property type="entry name" value="P-loop_NTPase"/>
</dbReference>
<accession>A0ABU6FIP5</accession>
<dbReference type="SUPFAM" id="SSF50447">
    <property type="entry name" value="Translation proteins"/>
    <property type="match status" value="1"/>
</dbReference>
<evidence type="ECO:0000313" key="6">
    <source>
        <dbReference type="EMBL" id="MEB8343818.1"/>
    </source>
</evidence>
<keyword evidence="2" id="KW-0648">Protein biosynthesis</keyword>
<dbReference type="RefSeq" id="WP_326023554.1">
    <property type="nucleotide sequence ID" value="NZ_JAOZYC010000199.1"/>
</dbReference>
<reference evidence="6 7" key="1">
    <citation type="submission" date="2022-10" db="EMBL/GenBank/DDBJ databases">
        <authorList>
            <person name="Xie J."/>
            <person name="Shen N."/>
        </authorList>
    </citation>
    <scope>NUCLEOTIDE SEQUENCE [LARGE SCALE GENOMIC DNA]</scope>
    <source>
        <strain evidence="6 7">YIM65594</strain>
    </source>
</reference>
<evidence type="ECO:0000256" key="1">
    <source>
        <dbReference type="ARBA" id="ARBA00022741"/>
    </source>
</evidence>
<dbReference type="InterPro" id="IPR031157">
    <property type="entry name" value="G_TR_CS"/>
</dbReference>
<feature type="domain" description="Tr-type G" evidence="5">
    <location>
        <begin position="31"/>
        <end position="281"/>
    </location>
</feature>
<name>A0ABU6FIP5_9ACTN</name>
<sequence length="664" mass="70112">MNRPNSPASVRHDTTTAATATAATAGPVASARRLNLGVVAHVDAGKTSLTEALLHAGGAIERVGRVDDGTTQTDTLSLERQRGITIRSAVAAFAIDDVTVNLVDTPGHPDFIAEVDRSLVVLDGAVLVLSAVEGVQAQTIVLYRALRRLGIPVIFFVNKIDRTGAAPERVLEGIRNRLSAALVPLGHVCNPGTAAAEAAPCAWEDPVESERLTELLADHDEQLLEDWLVRDRPIGPRRLRAALGVLTRAAGVHPVLFGSARTGAGVRALIESVTELLPVAVGDDDAPAAAQVFKVERAGGQRVCTVRMRAGTLGVRDRVSLGGDRSATVTALEVFKPGGVMMCDRATAGEIARVRGLDSARIGDWIGCRTSATAAAAALPAPGFETRVVAHDPSRQGELHRALSELADVDPLIGLRPERGAARIRIYGEVQQEVLADTLEVEYGIDVDFRDTGVVCIERPSGTGSAALRMGDPGHPYHYTLAVTVEPAAPGTGVELVVAADRSTLPLHVYGNVEGYRVALLEYLHDPLAVGPHGWRVTDARITVTDSGYQPPAPQAAEVRRTTGLVVRQALRRAGTTVCEPIDRFALEAPTEDLSPVLALLARHGAVPDFHQAAGPLAVITGTLRKAEVNAVRGGLHGAARGEGVLDSTHDHYQPVRTTGGRRE</sequence>
<dbReference type="PANTHER" id="PTHR43261">
    <property type="entry name" value="TRANSLATION ELONGATION FACTOR G-RELATED"/>
    <property type="match status" value="1"/>
</dbReference>
<dbReference type="Gene3D" id="2.40.30.10">
    <property type="entry name" value="Translation factors"/>
    <property type="match status" value="1"/>
</dbReference>
<keyword evidence="3" id="KW-0342">GTP-binding</keyword>
<dbReference type="InterPro" id="IPR009000">
    <property type="entry name" value="Transl_B-barrel_sf"/>
</dbReference>
<dbReference type="InterPro" id="IPR035647">
    <property type="entry name" value="EFG_III/V"/>
</dbReference>
<dbReference type="CDD" id="cd04168">
    <property type="entry name" value="TetM_like"/>
    <property type="match status" value="1"/>
</dbReference>
<evidence type="ECO:0000256" key="4">
    <source>
        <dbReference type="SAM" id="MobiDB-lite"/>
    </source>
</evidence>
<dbReference type="InterPro" id="IPR000795">
    <property type="entry name" value="T_Tr_GTP-bd_dom"/>
</dbReference>